<reference evidence="1" key="1">
    <citation type="submission" date="2015-10" db="EMBL/GenBank/DDBJ databases">
        <authorList>
            <person name="Gilbert D.G."/>
        </authorList>
    </citation>
    <scope>NUCLEOTIDE SEQUENCE</scope>
    <source>
        <strain evidence="1">Phyl III-seqv23</strain>
    </source>
</reference>
<evidence type="ECO:0000313" key="1">
    <source>
        <dbReference type="EMBL" id="CUV46890.1"/>
    </source>
</evidence>
<protein>
    <submittedName>
        <fullName evidence="1">Uncharacterized protein</fullName>
    </submittedName>
</protein>
<accession>A0A0S4WKX6</accession>
<name>A0A0S4WKX6_RALSL</name>
<gene>
    <name evidence="1" type="ORF">TO10_v1_730008</name>
</gene>
<proteinExistence type="predicted"/>
<sequence length="101" mass="10703">MALADINDFANAKATGCDGFTPAIRQAFPGKRDAWAGVFESGGHRLEVIGDLEPIGQKSSGARAPIWSALEWDHDRPGARDSTPSESGSTSPQWITGPSFC</sequence>
<dbReference type="EMBL" id="LN899827">
    <property type="protein sequence ID" value="CUV46890.1"/>
    <property type="molecule type" value="Genomic_DNA"/>
</dbReference>
<organism evidence="1">
    <name type="scientific">Ralstonia solanacearum</name>
    <name type="common">Pseudomonas solanacearum</name>
    <dbReference type="NCBI Taxonomy" id="305"/>
    <lineage>
        <taxon>Bacteria</taxon>
        <taxon>Pseudomonadati</taxon>
        <taxon>Pseudomonadota</taxon>
        <taxon>Betaproteobacteria</taxon>
        <taxon>Burkholderiales</taxon>
        <taxon>Burkholderiaceae</taxon>
        <taxon>Ralstonia</taxon>
        <taxon>Ralstonia solanacearum species complex</taxon>
    </lineage>
</organism>
<dbReference type="AlphaFoldDB" id="A0A0S4WKX6"/>